<dbReference type="Pfam" id="PF07661">
    <property type="entry name" value="MORN_2"/>
    <property type="match status" value="7"/>
</dbReference>
<protein>
    <submittedName>
        <fullName evidence="1">Toxin-antitoxin system YwqK family antitoxin</fullName>
    </submittedName>
</protein>
<sequence>MYKVFILNLFFCCISICSFTQNKLNDGVTKFYFENGNLSSEGLIKNGKPEGYWFTYYPSGLIKSEGNRKNYVLDSTWIFYNEKGEFKTKINYKNGLKNGLKIYYSDSCNIILEEHFNNDIKQNFTIYYYDEPGKLISKKIPFIDGVEDGISYEYGKDGRIITISVYKKGTFIGNEKINRFNKRNEKDGIWKQFYESGKLKQECRYKNDLLNGYLKDYDKQGKLINAILYINGVPQSFDESVEALDIRREFYDDASIKKEGAYDVNGKEHGNFNYYDKNGNVEKTEIYHHGILVAKGLTDEMDRRQGYWEEYYFDGQLKSKGKYLDGLKIEEWEYYFNNGELEQKGKYLEGEKFTGLWKWYHPNGELLREESFRKGLEDGFLYEYYDDGTLITKGEFIDGLKEGPWFYEMGDHREEGEYRNGVRSGVWNYYFDNNKLNFEGNFIDGVPDGKHKFYFKSGKLWREEHFLMGNKVDTWKTYNELGEIVLNINYKDGKEYKIDGTKLK</sequence>
<dbReference type="SUPFAM" id="SSF82185">
    <property type="entry name" value="Histone H3 K4-specific methyltransferase SET7/9 N-terminal domain"/>
    <property type="match status" value="4"/>
</dbReference>
<accession>A0A5C6RS33</accession>
<dbReference type="Proteomes" id="UP000321721">
    <property type="component" value="Unassembled WGS sequence"/>
</dbReference>
<keyword evidence="2" id="KW-1185">Reference proteome</keyword>
<comment type="caution">
    <text evidence="1">The sequence shown here is derived from an EMBL/GenBank/DDBJ whole genome shotgun (WGS) entry which is preliminary data.</text>
</comment>
<dbReference type="Gene3D" id="2.20.110.10">
    <property type="entry name" value="Histone H3 K4-specific methyltransferase SET7/9 N-terminal domain"/>
    <property type="match status" value="3"/>
</dbReference>
<dbReference type="Gene3D" id="3.90.930.1">
    <property type="match status" value="2"/>
</dbReference>
<dbReference type="PANTHER" id="PTHR33706">
    <property type="entry name" value="MORN VARIANT REPEAT PROTEIN"/>
    <property type="match status" value="1"/>
</dbReference>
<evidence type="ECO:0000313" key="1">
    <source>
        <dbReference type="EMBL" id="TXB64745.1"/>
    </source>
</evidence>
<organism evidence="1 2">
    <name type="scientific">Vicingus serpentipes</name>
    <dbReference type="NCBI Taxonomy" id="1926625"/>
    <lineage>
        <taxon>Bacteria</taxon>
        <taxon>Pseudomonadati</taxon>
        <taxon>Bacteroidota</taxon>
        <taxon>Flavobacteriia</taxon>
        <taxon>Flavobacteriales</taxon>
        <taxon>Vicingaceae</taxon>
        <taxon>Vicingus</taxon>
    </lineage>
</organism>
<name>A0A5C6RS33_9FLAO</name>
<proteinExistence type="predicted"/>
<dbReference type="EMBL" id="VOOS01000004">
    <property type="protein sequence ID" value="TXB64745.1"/>
    <property type="molecule type" value="Genomic_DNA"/>
</dbReference>
<dbReference type="InterPro" id="IPR011652">
    <property type="entry name" value="MORN_2"/>
</dbReference>
<gene>
    <name evidence="1" type="ORF">FRY74_09850</name>
</gene>
<dbReference type="PANTHER" id="PTHR33706:SF1">
    <property type="entry name" value="TPR REPEAT PROTEIN"/>
    <property type="match status" value="1"/>
</dbReference>
<dbReference type="AlphaFoldDB" id="A0A5C6RS33"/>
<evidence type="ECO:0000313" key="2">
    <source>
        <dbReference type="Proteomes" id="UP000321721"/>
    </source>
</evidence>
<dbReference type="RefSeq" id="WP_147101006.1">
    <property type="nucleotide sequence ID" value="NZ_VOOS01000004.1"/>
</dbReference>
<dbReference type="OrthoDB" id="7342920at2"/>
<reference evidence="1 2" key="1">
    <citation type="submission" date="2019-08" db="EMBL/GenBank/DDBJ databases">
        <title>Genome of Vicingus serpentipes NCIMB 15042.</title>
        <authorList>
            <person name="Bowman J.P."/>
        </authorList>
    </citation>
    <scope>NUCLEOTIDE SEQUENCE [LARGE SCALE GENOMIC DNA]</scope>
    <source>
        <strain evidence="1 2">NCIMB 15042</strain>
    </source>
</reference>